<evidence type="ECO:0000256" key="2">
    <source>
        <dbReference type="ARBA" id="ARBA00022737"/>
    </source>
</evidence>
<dbReference type="CDD" id="cd05688">
    <property type="entry name" value="S1_RPS1_repeat_ec3"/>
    <property type="match status" value="1"/>
</dbReference>
<dbReference type="CDD" id="cd04465">
    <property type="entry name" value="S1_RPS1_repeat_ec2_hs2"/>
    <property type="match status" value="1"/>
</dbReference>
<dbReference type="InterPro" id="IPR003029">
    <property type="entry name" value="S1_domain"/>
</dbReference>
<dbReference type="KEGG" id="tsph:KIH39_20925"/>
<evidence type="ECO:0000313" key="11">
    <source>
        <dbReference type="EMBL" id="QVL31286.1"/>
    </source>
</evidence>
<feature type="domain" description="S1 motif" evidence="10">
    <location>
        <begin position="127"/>
        <end position="192"/>
    </location>
</feature>
<proteinExistence type="inferred from homology"/>
<feature type="compositionally biased region" description="Basic and acidic residues" evidence="9">
    <location>
        <begin position="562"/>
        <end position="572"/>
    </location>
</feature>
<dbReference type="CDD" id="cd05687">
    <property type="entry name" value="S1_RPS1_repeat_ec1_hs1"/>
    <property type="match status" value="1"/>
</dbReference>
<dbReference type="InterPro" id="IPR012340">
    <property type="entry name" value="NA-bd_OB-fold"/>
</dbReference>
<comment type="similarity">
    <text evidence="1">Belongs to the bacterial ribosomal protein bS1 family.</text>
</comment>
<dbReference type="GO" id="GO:0006412">
    <property type="term" value="P:translation"/>
    <property type="evidence" value="ECO:0007669"/>
    <property type="project" value="TreeGrafter"/>
</dbReference>
<gene>
    <name evidence="11" type="ORF">KIH39_20925</name>
</gene>
<keyword evidence="3" id="KW-0694">RNA-binding</keyword>
<dbReference type="PANTHER" id="PTHR10724">
    <property type="entry name" value="30S RIBOSOMAL PROTEIN S1"/>
    <property type="match status" value="1"/>
</dbReference>
<feature type="domain" description="S1 motif" evidence="10">
    <location>
        <begin position="473"/>
        <end position="542"/>
    </location>
</feature>
<evidence type="ECO:0000256" key="1">
    <source>
        <dbReference type="ARBA" id="ARBA00006767"/>
    </source>
</evidence>
<dbReference type="EMBL" id="CP074694">
    <property type="protein sequence ID" value="QVL31286.1"/>
    <property type="molecule type" value="Genomic_DNA"/>
</dbReference>
<dbReference type="PANTHER" id="PTHR10724:SF7">
    <property type="entry name" value="SMALL RIBOSOMAL SUBUNIT PROTEIN BS1C"/>
    <property type="match status" value="1"/>
</dbReference>
<evidence type="ECO:0000256" key="9">
    <source>
        <dbReference type="SAM" id="MobiDB-lite"/>
    </source>
</evidence>
<dbReference type="PROSITE" id="PS50126">
    <property type="entry name" value="S1"/>
    <property type="match status" value="6"/>
</dbReference>
<dbReference type="RefSeq" id="WP_213495167.1">
    <property type="nucleotide sequence ID" value="NZ_CP074694.1"/>
</dbReference>
<keyword evidence="2" id="KW-0677">Repeat</keyword>
<name>A0A8E6EXI2_9BACT</name>
<dbReference type="SUPFAM" id="SSF50249">
    <property type="entry name" value="Nucleic acid-binding proteins"/>
    <property type="match status" value="6"/>
</dbReference>
<dbReference type="NCBIfam" id="NF004952">
    <property type="entry name" value="PRK06299.1-2"/>
    <property type="match status" value="1"/>
</dbReference>
<evidence type="ECO:0000256" key="6">
    <source>
        <dbReference type="ARBA" id="ARBA00025604"/>
    </source>
</evidence>
<comment type="function">
    <text evidence="6">Binds mRNA; thus facilitating recognition of the initiation point. It is needed to translate mRNA with a short Shine-Dalgarno (SD) purine-rich sequence.</text>
</comment>
<dbReference type="AlphaFoldDB" id="A0A8E6EXI2"/>
<feature type="domain" description="S1 motif" evidence="10">
    <location>
        <begin position="41"/>
        <end position="109"/>
    </location>
</feature>
<dbReference type="FunFam" id="2.40.50.140:FF:000103">
    <property type="entry name" value="protein RRP5 homolog"/>
    <property type="match status" value="1"/>
</dbReference>
<evidence type="ECO:0000259" key="10">
    <source>
        <dbReference type="PROSITE" id="PS50126"/>
    </source>
</evidence>
<evidence type="ECO:0000256" key="4">
    <source>
        <dbReference type="ARBA" id="ARBA00022980"/>
    </source>
</evidence>
<feature type="region of interest" description="Disordered" evidence="9">
    <location>
        <begin position="547"/>
        <end position="591"/>
    </location>
</feature>
<evidence type="ECO:0000313" key="12">
    <source>
        <dbReference type="Proteomes" id="UP000676194"/>
    </source>
</evidence>
<keyword evidence="4 11" id="KW-0689">Ribosomal protein</keyword>
<dbReference type="Proteomes" id="UP000676194">
    <property type="component" value="Chromosome"/>
</dbReference>
<dbReference type="Gene3D" id="2.40.50.140">
    <property type="entry name" value="Nucleic acid-binding proteins"/>
    <property type="match status" value="6"/>
</dbReference>
<keyword evidence="5" id="KW-0687">Ribonucleoprotein</keyword>
<dbReference type="SMART" id="SM00316">
    <property type="entry name" value="S1"/>
    <property type="match status" value="6"/>
</dbReference>
<evidence type="ECO:0000256" key="7">
    <source>
        <dbReference type="ARBA" id="ARBA00035293"/>
    </source>
</evidence>
<feature type="domain" description="S1 motif" evidence="10">
    <location>
        <begin position="385"/>
        <end position="455"/>
    </location>
</feature>
<dbReference type="GO" id="GO:0005737">
    <property type="term" value="C:cytoplasm"/>
    <property type="evidence" value="ECO:0007669"/>
    <property type="project" value="UniProtKB-ARBA"/>
</dbReference>
<keyword evidence="12" id="KW-1185">Reference proteome</keyword>
<organism evidence="11 12">
    <name type="scientific">Telmatocola sphagniphila</name>
    <dbReference type="NCBI Taxonomy" id="1123043"/>
    <lineage>
        <taxon>Bacteria</taxon>
        <taxon>Pseudomonadati</taxon>
        <taxon>Planctomycetota</taxon>
        <taxon>Planctomycetia</taxon>
        <taxon>Gemmatales</taxon>
        <taxon>Gemmataceae</taxon>
    </lineage>
</organism>
<dbReference type="InterPro" id="IPR050437">
    <property type="entry name" value="Ribos_protein_bS1-like"/>
</dbReference>
<dbReference type="GO" id="GO:0005840">
    <property type="term" value="C:ribosome"/>
    <property type="evidence" value="ECO:0007669"/>
    <property type="project" value="UniProtKB-KW"/>
</dbReference>
<dbReference type="FunFam" id="2.40.50.140:FF:000011">
    <property type="entry name" value="30S ribosomal protein S1"/>
    <property type="match status" value="2"/>
</dbReference>
<dbReference type="GO" id="GO:0003735">
    <property type="term" value="F:structural constituent of ribosome"/>
    <property type="evidence" value="ECO:0007669"/>
    <property type="project" value="TreeGrafter"/>
</dbReference>
<evidence type="ECO:0000256" key="8">
    <source>
        <dbReference type="ARBA" id="ARBA00035517"/>
    </source>
</evidence>
<dbReference type="GO" id="GO:1990904">
    <property type="term" value="C:ribonucleoprotein complex"/>
    <property type="evidence" value="ECO:0007669"/>
    <property type="project" value="UniProtKB-KW"/>
</dbReference>
<dbReference type="Pfam" id="PF00575">
    <property type="entry name" value="S1"/>
    <property type="match status" value="6"/>
</dbReference>
<reference evidence="11" key="1">
    <citation type="submission" date="2021-05" db="EMBL/GenBank/DDBJ databases">
        <title>Complete genome sequence of the cellulolytic planctomycete Telmatocola sphagniphila SP2T and characterization of the first cellulase from planctomycetes.</title>
        <authorList>
            <person name="Rakitin A.L."/>
            <person name="Beletsky A.V."/>
            <person name="Naumoff D.G."/>
            <person name="Kulichevskaya I.S."/>
            <person name="Mardanov A.V."/>
            <person name="Ravin N.V."/>
            <person name="Dedysh S.N."/>
        </authorList>
    </citation>
    <scope>NUCLEOTIDE SEQUENCE</scope>
    <source>
        <strain evidence="11">SP2T</strain>
    </source>
</reference>
<accession>A0A8E6EXI2</accession>
<dbReference type="PRINTS" id="PR00681">
    <property type="entry name" value="RIBOSOMALS1"/>
</dbReference>
<dbReference type="FunFam" id="2.40.50.140:FF:000051">
    <property type="entry name" value="RNA-binding transcriptional accessory protein"/>
    <property type="match status" value="1"/>
</dbReference>
<feature type="domain" description="S1 motif" evidence="10">
    <location>
        <begin position="298"/>
        <end position="368"/>
    </location>
</feature>
<sequence length="591" mass="65829">MVNRNLLRQFDISSVESQIEEDFEKELAGWIGDQTQEYETNKIVEGTVLEIRGEQVMIDIGYKSEGMISLREWSDEGMEGVPPPKVGDKIQVLLETVEGEDGGISLSYRKAKRQKEWESILEKHKEGDVVSGSVVKKIKGGLLVNIGVNVFLPASQVDIRRPSDIEEYKGKTIECMILKIDEARRNIVVSRRKLIEVQRDKLKKSLLSQIEKGQVRKGIVKNIAEFGAFVDLGGIDGLLHITDMSWGRVTNPHDVVKIDQELEVYIISVDQEKEKIALGLKQKSMSPWEGVEAKYPINSKHIGEVVNIMTYGAFVKLESGIEGLVHISEMSWTRRINHPSEVVSVGDKVEVQVLNINKDKQEISLGMKQVTPNPWDKVAERYPPNTVVSGVVRNLTNYGAFIEIEEGIDGLLHVSDMSWVKKVTHPSEVVQKGQKVTCVVLNVDQERKRVALGLKQMANDPWEGDIPGRYAPGSVKKGKVTKITNFGVFVELEQGLEGLLHVSELSDDKVENPEDVVKVGDELEVKVLRVDIKDRKIGLSRKDLYGGVPADLPPEPEIPEEADTRGQTDRSTLRGGTGTAGPLIQMPGMNP</sequence>
<protein>
    <recommendedName>
        <fullName evidence="7">Small ribosomal subunit protein bS1</fullName>
    </recommendedName>
    <alternativeName>
        <fullName evidence="8">30S ribosomal protein S1</fullName>
    </alternativeName>
</protein>
<dbReference type="InterPro" id="IPR035104">
    <property type="entry name" value="Ribosomal_protein_S1-like"/>
</dbReference>
<evidence type="ECO:0000256" key="3">
    <source>
        <dbReference type="ARBA" id="ARBA00022884"/>
    </source>
</evidence>
<dbReference type="GO" id="GO:0003729">
    <property type="term" value="F:mRNA binding"/>
    <property type="evidence" value="ECO:0007669"/>
    <property type="project" value="TreeGrafter"/>
</dbReference>
<feature type="domain" description="S1 motif" evidence="10">
    <location>
        <begin position="213"/>
        <end position="281"/>
    </location>
</feature>
<evidence type="ECO:0000256" key="5">
    <source>
        <dbReference type="ARBA" id="ARBA00023274"/>
    </source>
</evidence>